<dbReference type="OrthoDB" id="59675at2759"/>
<organism evidence="2 3">
    <name type="scientific">Fusarium beomiforme</name>
    <dbReference type="NCBI Taxonomy" id="44412"/>
    <lineage>
        <taxon>Eukaryota</taxon>
        <taxon>Fungi</taxon>
        <taxon>Dikarya</taxon>
        <taxon>Ascomycota</taxon>
        <taxon>Pezizomycotina</taxon>
        <taxon>Sordariomycetes</taxon>
        <taxon>Hypocreomycetidae</taxon>
        <taxon>Hypocreales</taxon>
        <taxon>Nectriaceae</taxon>
        <taxon>Fusarium</taxon>
        <taxon>Fusarium burgessii species complex</taxon>
    </lineage>
</organism>
<reference evidence="2" key="2">
    <citation type="submission" date="2020-02" db="EMBL/GenBank/DDBJ databases">
        <title>Identification and distribution of gene clusters putatively required for synthesis of sphingolipid metabolism inhibitors in phylogenetically diverse species of the filamentous fungus Fusarium.</title>
        <authorList>
            <person name="Kim H.-S."/>
            <person name="Busman M."/>
            <person name="Brown D.W."/>
            <person name="Divon H."/>
            <person name="Uhlig S."/>
            <person name="Proctor R.H."/>
        </authorList>
    </citation>
    <scope>NUCLEOTIDE SEQUENCE</scope>
    <source>
        <strain evidence="2">NRRL 25174</strain>
    </source>
</reference>
<dbReference type="EMBL" id="PVQB02000197">
    <property type="protein sequence ID" value="KAF4341373.1"/>
    <property type="molecule type" value="Genomic_DNA"/>
</dbReference>
<evidence type="ECO:0000313" key="2">
    <source>
        <dbReference type="EMBL" id="KAF4341373.1"/>
    </source>
</evidence>
<evidence type="ECO:0000313" key="3">
    <source>
        <dbReference type="Proteomes" id="UP000730481"/>
    </source>
</evidence>
<feature type="region of interest" description="Disordered" evidence="1">
    <location>
        <begin position="229"/>
        <end position="252"/>
    </location>
</feature>
<dbReference type="AlphaFoldDB" id="A0A9P5AMF1"/>
<sequence>MQTFNKALYSAADTTFRPYKEWTRNAQQMTALFPPQSTHSSRRLCPSYPSHIPPFENDGVSMSEEIPRKNYADLSLDLKDGPYIRCSPPDLITWLKLDGLFGWLEPLDDDLAEEMATYNGNEGDRPVASKAEVDVLVKKVNELGLRLPPGFETFLRSDKLHHRFPSYSAWYFKLSKLIKCPAAIDDGQGGYLCRFHFDQQSCGFAYLYLSPSGGHCVLVSPVDVYASLNEDDDNNGEQSTDEGGETDEESIDTSELTKEYFSIAGLSFEEYLVTVYFEGLLSFEAEPFEGLRNFVKHVYRSPREVEHLRETNEAIKVFLDAQKWQGTEHYNQLISD</sequence>
<gene>
    <name evidence="2" type="ORF">FBEOM_4722</name>
</gene>
<proteinExistence type="predicted"/>
<evidence type="ECO:0000256" key="1">
    <source>
        <dbReference type="SAM" id="MobiDB-lite"/>
    </source>
</evidence>
<keyword evidence="3" id="KW-1185">Reference proteome</keyword>
<dbReference type="Proteomes" id="UP000730481">
    <property type="component" value="Unassembled WGS sequence"/>
</dbReference>
<name>A0A9P5AMF1_9HYPO</name>
<reference evidence="2" key="1">
    <citation type="journal article" date="2017" name="Mycologia">
        <title>Fusarium algeriense, sp. nov., a novel toxigenic crown rot pathogen of durum wheat from Algeria is nested in the Fusarium burgessii species complex.</title>
        <authorList>
            <person name="Laraba I."/>
            <person name="Keddad A."/>
            <person name="Boureghda H."/>
            <person name="Abdallah N."/>
            <person name="Vaughan M.M."/>
            <person name="Proctor R.H."/>
            <person name="Busman M."/>
            <person name="O'Donnell K."/>
        </authorList>
    </citation>
    <scope>NUCLEOTIDE SEQUENCE</scope>
    <source>
        <strain evidence="2">NRRL 25174</strain>
    </source>
</reference>
<accession>A0A9P5AMF1</accession>
<comment type="caution">
    <text evidence="2">The sequence shown here is derived from an EMBL/GenBank/DDBJ whole genome shotgun (WGS) entry which is preliminary data.</text>
</comment>
<protein>
    <submittedName>
        <fullName evidence="2">Uncharacterized protein</fullName>
    </submittedName>
</protein>